<dbReference type="PROSITE" id="PS50088">
    <property type="entry name" value="ANK_REPEAT"/>
    <property type="match status" value="1"/>
</dbReference>
<dbReference type="InterPro" id="IPR036770">
    <property type="entry name" value="Ankyrin_rpt-contain_sf"/>
</dbReference>
<name>A0A0G4G7Y5_VITBC</name>
<dbReference type="PROSITE" id="PS50297">
    <property type="entry name" value="ANK_REP_REGION"/>
    <property type="match status" value="1"/>
</dbReference>
<dbReference type="EMBL" id="CDMY01000589">
    <property type="protein sequence ID" value="CEM24733.1"/>
    <property type="molecule type" value="Genomic_DNA"/>
</dbReference>
<sequence length="601" mass="65326">MAASSSRSVHGGTPPAPTGWLGLHRVEIKLPWLHSDATRHLCDVVFRRSIGSAQGVAQLIRQEGAEANVMPLLVQSHADGAPPPPEPPMVYPLLSLAIDNMTGNTIPSIWVDRPRGMSPVATRCWSSPELQDDIMNALIDGGADMNATSADRSHNTRPLRVAIAAGNIRAVSLLLRRGAQLSGFRVMRLPFAWGVYGGRECLTTSDAERQLMSIYQRLIQRDSTLAVERSTDGGSSLSVVDDAATSRGGPFSQAFIDQYLDMLQANGADVRAGTGPWGTTPLRWAAMFGSPQVADWLCRQVPADIDRDLTGEPHRTPLNTALGGLTRWADDLNDDSRPEHEKEELRTREIPNLEAFIRTLVRAGLAPSLVRFTVPEDHRRRCRLLLTQYAAVLNELPDVSMAAINAALARQRDHSMLLARLLPVAPHHDGAHPHPSPSNMAFGPHEADAIGWKIGAFLHDPSAAVAVIDRYLIGDSQLRRRVQAAVSHFVKSAATQTSSNREVVGDMANVGGVTGRVPLQCFAIRGSGVQVARMVGVREVVHRARLDEAARWLDGAAWCGLTAGVVKGFNEHLGNQDCQFAWQQLGHIDKTTRIFVALGIE</sequence>
<dbReference type="InParanoid" id="A0A0G4G7Y5"/>
<dbReference type="PhylomeDB" id="A0A0G4G7Y5"/>
<dbReference type="SMART" id="SM00248">
    <property type="entry name" value="ANK"/>
    <property type="match status" value="3"/>
</dbReference>
<evidence type="ECO:0000256" key="1">
    <source>
        <dbReference type="PROSITE-ProRule" id="PRU00023"/>
    </source>
</evidence>
<proteinExistence type="predicted"/>
<dbReference type="SUPFAM" id="SSF48403">
    <property type="entry name" value="Ankyrin repeat"/>
    <property type="match status" value="1"/>
</dbReference>
<reference evidence="2 3" key="1">
    <citation type="submission" date="2014-11" db="EMBL/GenBank/DDBJ databases">
        <authorList>
            <person name="Zhu J."/>
            <person name="Qi W."/>
            <person name="Song R."/>
        </authorList>
    </citation>
    <scope>NUCLEOTIDE SEQUENCE [LARGE SCALE GENOMIC DNA]</scope>
</reference>
<protein>
    <submittedName>
        <fullName evidence="2">Uncharacterized protein</fullName>
    </submittedName>
</protein>
<keyword evidence="3" id="KW-1185">Reference proteome</keyword>
<dbReference type="Gene3D" id="1.25.40.20">
    <property type="entry name" value="Ankyrin repeat-containing domain"/>
    <property type="match status" value="2"/>
</dbReference>
<dbReference type="Proteomes" id="UP000041254">
    <property type="component" value="Unassembled WGS sequence"/>
</dbReference>
<feature type="repeat" description="ANK" evidence="1">
    <location>
        <begin position="154"/>
        <end position="182"/>
    </location>
</feature>
<evidence type="ECO:0000313" key="3">
    <source>
        <dbReference type="Proteomes" id="UP000041254"/>
    </source>
</evidence>
<dbReference type="InterPro" id="IPR002110">
    <property type="entry name" value="Ankyrin_rpt"/>
</dbReference>
<accession>A0A0G4G7Y5</accession>
<evidence type="ECO:0000313" key="2">
    <source>
        <dbReference type="EMBL" id="CEM24733.1"/>
    </source>
</evidence>
<dbReference type="AlphaFoldDB" id="A0A0G4G7Y5"/>
<dbReference type="VEuPathDB" id="CryptoDB:Vbra_17210"/>
<keyword evidence="1" id="KW-0040">ANK repeat</keyword>
<organism evidence="2 3">
    <name type="scientific">Vitrella brassicaformis (strain CCMP3155)</name>
    <dbReference type="NCBI Taxonomy" id="1169540"/>
    <lineage>
        <taxon>Eukaryota</taxon>
        <taxon>Sar</taxon>
        <taxon>Alveolata</taxon>
        <taxon>Colpodellida</taxon>
        <taxon>Vitrellaceae</taxon>
        <taxon>Vitrella</taxon>
    </lineage>
</organism>
<gene>
    <name evidence="2" type="ORF">Vbra_17210</name>
</gene>